<keyword evidence="6 8" id="KW-0408">Iron</keyword>
<dbReference type="RefSeq" id="WP_201259010.1">
    <property type="nucleotide sequence ID" value="NZ_MARB01000005.1"/>
</dbReference>
<accession>A0A7Z0VMT1</accession>
<dbReference type="Gene3D" id="1.10.760.10">
    <property type="entry name" value="Cytochrome c-like domain"/>
    <property type="match status" value="1"/>
</dbReference>
<keyword evidence="12" id="KW-1185">Reference proteome</keyword>
<evidence type="ECO:0000256" key="7">
    <source>
        <dbReference type="ARBA" id="ARBA00031244"/>
    </source>
</evidence>
<dbReference type="Pfam" id="PF00034">
    <property type="entry name" value="Cytochrom_C"/>
    <property type="match status" value="1"/>
</dbReference>
<evidence type="ECO:0000256" key="5">
    <source>
        <dbReference type="ARBA" id="ARBA00022982"/>
    </source>
</evidence>
<dbReference type="PROSITE" id="PS51007">
    <property type="entry name" value="CYTC"/>
    <property type="match status" value="1"/>
</dbReference>
<dbReference type="SUPFAM" id="SSF46626">
    <property type="entry name" value="Cytochrome c"/>
    <property type="match status" value="1"/>
</dbReference>
<keyword evidence="9" id="KW-0732">Signal</keyword>
<evidence type="ECO:0000256" key="9">
    <source>
        <dbReference type="SAM" id="SignalP"/>
    </source>
</evidence>
<keyword evidence="4 8" id="KW-0479">Metal-binding</keyword>
<evidence type="ECO:0000256" key="1">
    <source>
        <dbReference type="ARBA" id="ARBA00021020"/>
    </source>
</evidence>
<dbReference type="Proteomes" id="UP000094769">
    <property type="component" value="Unassembled WGS sequence"/>
</dbReference>
<dbReference type="InterPro" id="IPR036909">
    <property type="entry name" value="Cyt_c-like_dom_sf"/>
</dbReference>
<proteinExistence type="predicted"/>
<feature type="signal peptide" evidence="9">
    <location>
        <begin position="1"/>
        <end position="20"/>
    </location>
</feature>
<reference evidence="11 12" key="1">
    <citation type="submission" date="2016-06" db="EMBL/GenBank/DDBJ databases">
        <title>Genome sequence of endosymbiont of Candidatus Endolucinida thiodiazotropha.</title>
        <authorList>
            <person name="Poehlein A."/>
            <person name="Koenig S."/>
            <person name="Heiden S.E."/>
            <person name="Thuermer A."/>
            <person name="Voget S."/>
            <person name="Daniel R."/>
            <person name="Markert S."/>
            <person name="Gros O."/>
            <person name="Schweder T."/>
        </authorList>
    </citation>
    <scope>NUCLEOTIDE SEQUENCE [LARGE SCALE GENOMIC DNA]</scope>
    <source>
        <strain evidence="11 12">COS</strain>
    </source>
</reference>
<organism evidence="11 12">
    <name type="scientific">Candidatus Thiodiazotropha endolucinida</name>
    <dbReference type="NCBI Taxonomy" id="1655433"/>
    <lineage>
        <taxon>Bacteria</taxon>
        <taxon>Pseudomonadati</taxon>
        <taxon>Pseudomonadota</taxon>
        <taxon>Gammaproteobacteria</taxon>
        <taxon>Chromatiales</taxon>
        <taxon>Sedimenticolaceae</taxon>
        <taxon>Candidatus Thiodiazotropha</taxon>
    </lineage>
</organism>
<dbReference type="GO" id="GO:0020037">
    <property type="term" value="F:heme binding"/>
    <property type="evidence" value="ECO:0007669"/>
    <property type="project" value="InterPro"/>
</dbReference>
<feature type="binding site" description="covalent" evidence="8">
    <location>
        <position position="31"/>
    </location>
    <ligand>
        <name>heme c</name>
        <dbReference type="ChEBI" id="CHEBI:61717"/>
    </ligand>
</feature>
<evidence type="ECO:0000256" key="3">
    <source>
        <dbReference type="ARBA" id="ARBA00022617"/>
    </source>
</evidence>
<keyword evidence="3 8" id="KW-0349">Heme</keyword>
<dbReference type="EMBL" id="MARB01000005">
    <property type="protein sequence ID" value="ODJ88567.1"/>
    <property type="molecule type" value="Genomic_DNA"/>
</dbReference>
<name>A0A7Z0VMT1_9GAMM</name>
<dbReference type="InterPro" id="IPR009056">
    <property type="entry name" value="Cyt_c-like_dom"/>
</dbReference>
<keyword evidence="5" id="KW-0249">Electron transport</keyword>
<comment type="caution">
    <text evidence="11">The sequence shown here is derived from an EMBL/GenBank/DDBJ whole genome shotgun (WGS) entry which is preliminary data.</text>
</comment>
<evidence type="ECO:0000256" key="6">
    <source>
        <dbReference type="ARBA" id="ARBA00023004"/>
    </source>
</evidence>
<sequence>MRKIAFASMIVATLFTHAAAADQTLAMRSGCMGCHKADAKLVGPAFKDVAAKYGGEAGAVDRLAAKVKAGSTPGDPLIWGTTAMPPSQASLDDIKGVLNWVMGMK</sequence>
<feature type="binding site" description="covalent" evidence="8">
    <location>
        <position position="35"/>
    </location>
    <ligand>
        <name>heme c</name>
        <dbReference type="ChEBI" id="CHEBI:61717"/>
    </ligand>
</feature>
<evidence type="ECO:0000256" key="2">
    <source>
        <dbReference type="ARBA" id="ARBA00022448"/>
    </source>
</evidence>
<evidence type="ECO:0000256" key="4">
    <source>
        <dbReference type="ARBA" id="ARBA00022723"/>
    </source>
</evidence>
<evidence type="ECO:0000259" key="10">
    <source>
        <dbReference type="PROSITE" id="PS51007"/>
    </source>
</evidence>
<evidence type="ECO:0000313" key="11">
    <source>
        <dbReference type="EMBL" id="ODJ88567.1"/>
    </source>
</evidence>
<feature type="chain" id="PRO_5030571234" description="Cytochrome c-551" evidence="9">
    <location>
        <begin position="21"/>
        <end position="105"/>
    </location>
</feature>
<feature type="binding site" description="covalent" evidence="8">
    <location>
        <position position="84"/>
    </location>
    <ligand>
        <name>heme c</name>
        <dbReference type="ChEBI" id="CHEBI:61717"/>
    </ligand>
</feature>
<keyword evidence="2" id="KW-0813">Transport</keyword>
<dbReference type="GO" id="GO:0009055">
    <property type="term" value="F:electron transfer activity"/>
    <property type="evidence" value="ECO:0007669"/>
    <property type="project" value="InterPro"/>
</dbReference>
<evidence type="ECO:0000313" key="12">
    <source>
        <dbReference type="Proteomes" id="UP000094769"/>
    </source>
</evidence>
<protein>
    <recommendedName>
        <fullName evidence="1">Cytochrome c-551</fullName>
    </recommendedName>
    <alternativeName>
        <fullName evidence="7">Cytochrome c551</fullName>
    </alternativeName>
</protein>
<dbReference type="InterPro" id="IPR002324">
    <property type="entry name" value="Cyt_c_ID"/>
</dbReference>
<feature type="domain" description="Cytochrome c" evidence="10">
    <location>
        <begin position="16"/>
        <end position="105"/>
    </location>
</feature>
<dbReference type="PRINTS" id="PR00606">
    <property type="entry name" value="CYTCHROMECID"/>
</dbReference>
<gene>
    <name evidence="11" type="ORF">CODIS_11130</name>
</gene>
<comment type="PTM">
    <text evidence="8">Binds 1 heme c group covalently per subunit.</text>
</comment>
<evidence type="ECO:0000256" key="8">
    <source>
        <dbReference type="PIRSR" id="PIRSR602324-1"/>
    </source>
</evidence>
<dbReference type="GO" id="GO:0005506">
    <property type="term" value="F:iron ion binding"/>
    <property type="evidence" value="ECO:0007669"/>
    <property type="project" value="InterPro"/>
</dbReference>
<dbReference type="AlphaFoldDB" id="A0A7Z0VMT1"/>